<dbReference type="Pfam" id="PF01551">
    <property type="entry name" value="Peptidase_M23"/>
    <property type="match status" value="1"/>
</dbReference>
<gene>
    <name evidence="2" type="ORF">NE536_02680</name>
</gene>
<reference evidence="2" key="1">
    <citation type="journal article" date="2023" name="Int. J. Syst. Evol. Microbiol.">
        <title>&lt;i&gt;Shewanella septentrionalis&lt;/i&gt; sp. nov. and &lt;i&gt;Shewanella holmiensis&lt;/i&gt; sp. nov., isolated from Baltic Sea water and sediments.</title>
        <authorList>
            <person name="Martin-Rodriguez A.J."/>
            <person name="Thorell K."/>
            <person name="Joffre E."/>
            <person name="Jensie-Markopoulos S."/>
            <person name="Moore E.R.B."/>
            <person name="Sjoling A."/>
        </authorList>
    </citation>
    <scope>NUCLEOTIDE SEQUENCE</scope>
    <source>
        <strain evidence="2">SP1W3</strain>
    </source>
</reference>
<dbReference type="InterPro" id="IPR011055">
    <property type="entry name" value="Dup_hybrid_motif"/>
</dbReference>
<dbReference type="GO" id="GO:0004222">
    <property type="term" value="F:metalloendopeptidase activity"/>
    <property type="evidence" value="ECO:0007669"/>
    <property type="project" value="TreeGrafter"/>
</dbReference>
<sequence>MKLTYVGLALALLLLGGYLIPESPVIPVKGASSKDWNSQTFWYEPWGPSGVHKGIDIFAAKNTAVIAPTPMLIFYRGDFFKGGNVVVGLGPKWQIHYFAHLAQIESATGLIAHQGETLGTVGDTGNAQGKPPHLHYSILSLLPKPWLIDTSTQGYKKAFYQNPISYLETH</sequence>
<evidence type="ECO:0000313" key="3">
    <source>
        <dbReference type="Proteomes" id="UP001155604"/>
    </source>
</evidence>
<evidence type="ECO:0000313" key="2">
    <source>
        <dbReference type="EMBL" id="MCT7944269.1"/>
    </source>
</evidence>
<accession>A0A9X3AXI6</accession>
<dbReference type="AlphaFoldDB" id="A0A9X3AXI6"/>
<dbReference type="PANTHER" id="PTHR21666">
    <property type="entry name" value="PEPTIDASE-RELATED"/>
    <property type="match status" value="1"/>
</dbReference>
<dbReference type="RefSeq" id="WP_107949659.1">
    <property type="nucleotide sequence ID" value="NZ_JAMTCC010000003.1"/>
</dbReference>
<dbReference type="CDD" id="cd12797">
    <property type="entry name" value="M23_peptidase"/>
    <property type="match status" value="1"/>
</dbReference>
<dbReference type="SUPFAM" id="SSF51261">
    <property type="entry name" value="Duplicated hybrid motif"/>
    <property type="match status" value="1"/>
</dbReference>
<dbReference type="PANTHER" id="PTHR21666:SF268">
    <property type="entry name" value="PEPTIDASE M23 DOMAIN-CONTAINING PROTEIN"/>
    <property type="match status" value="1"/>
</dbReference>
<proteinExistence type="predicted"/>
<organism evidence="2 3">
    <name type="scientific">Shewanella septentrionalis</name>
    <dbReference type="NCBI Taxonomy" id="2952223"/>
    <lineage>
        <taxon>Bacteria</taxon>
        <taxon>Pseudomonadati</taxon>
        <taxon>Pseudomonadota</taxon>
        <taxon>Gammaproteobacteria</taxon>
        <taxon>Alteromonadales</taxon>
        <taxon>Shewanellaceae</taxon>
        <taxon>Shewanella</taxon>
    </lineage>
</organism>
<protein>
    <submittedName>
        <fullName evidence="2">M23 family metallopeptidase</fullName>
    </submittedName>
</protein>
<dbReference type="Proteomes" id="UP001155604">
    <property type="component" value="Unassembled WGS sequence"/>
</dbReference>
<comment type="caution">
    <text evidence="2">The sequence shown here is derived from an EMBL/GenBank/DDBJ whole genome shotgun (WGS) entry which is preliminary data.</text>
</comment>
<feature type="domain" description="M23ase beta-sheet core" evidence="1">
    <location>
        <begin position="51"/>
        <end position="138"/>
    </location>
</feature>
<dbReference type="InterPro" id="IPR050570">
    <property type="entry name" value="Cell_wall_metabolism_enzyme"/>
</dbReference>
<evidence type="ECO:0000259" key="1">
    <source>
        <dbReference type="Pfam" id="PF01551"/>
    </source>
</evidence>
<name>A0A9X3AXI6_9GAMM</name>
<keyword evidence="3" id="KW-1185">Reference proteome</keyword>
<dbReference type="InterPro" id="IPR016047">
    <property type="entry name" value="M23ase_b-sheet_dom"/>
</dbReference>
<dbReference type="Gene3D" id="2.70.70.10">
    <property type="entry name" value="Glucose Permease (Domain IIA)"/>
    <property type="match status" value="1"/>
</dbReference>
<dbReference type="EMBL" id="JAMTCC010000003">
    <property type="protein sequence ID" value="MCT7944269.1"/>
    <property type="molecule type" value="Genomic_DNA"/>
</dbReference>